<dbReference type="InterPro" id="IPR001279">
    <property type="entry name" value="Metallo-B-lactamas"/>
</dbReference>
<accession>A0A0F5QDQ3</accession>
<gene>
    <name evidence="2" type="ORF">WH87_11070</name>
</gene>
<dbReference type="PANTHER" id="PTHR46018:SF2">
    <property type="entry name" value="ZINC PHOSPHODIESTERASE ELAC PROTEIN 1"/>
    <property type="match status" value="1"/>
</dbReference>
<dbReference type="InterPro" id="IPR036866">
    <property type="entry name" value="RibonucZ/Hydroxyglut_hydro"/>
</dbReference>
<proteinExistence type="predicted"/>
<feature type="domain" description="Metallo-beta-lactamase" evidence="1">
    <location>
        <begin position="18"/>
        <end position="216"/>
    </location>
</feature>
<dbReference type="SUPFAM" id="SSF56281">
    <property type="entry name" value="Metallo-hydrolase/oxidoreductase"/>
    <property type="match status" value="1"/>
</dbReference>
<dbReference type="GO" id="GO:0042781">
    <property type="term" value="F:3'-tRNA processing endoribonuclease activity"/>
    <property type="evidence" value="ECO:0007669"/>
    <property type="project" value="TreeGrafter"/>
</dbReference>
<dbReference type="EMBL" id="LANJ01000016">
    <property type="protein sequence ID" value="KKC38134.1"/>
    <property type="molecule type" value="Genomic_DNA"/>
</dbReference>
<dbReference type="SMART" id="SM00849">
    <property type="entry name" value="Lactamase_B"/>
    <property type="match status" value="1"/>
</dbReference>
<protein>
    <recommendedName>
        <fullName evidence="1">Metallo-beta-lactamase domain-containing protein</fullName>
    </recommendedName>
</protein>
<dbReference type="AlphaFoldDB" id="A0A0F5QDQ3"/>
<sequence length="250" mass="26386">MQVTVLGAGTVLPAANRSSSGYLLRIGQDEILFDIGPGTLSRLLAAGVSYRDLNRIVITHLHVDHILDLVTLLQAYNATPGWERTAPLQLIGCQGLAAFVDQLCAVFGGIGPKTYALDIVELVPGQTQFPGFTLEAALTGHTDNSLAYRITAEDAVLVYSGDAIETPELADLARKADLFICECSFPEGTPTDNHLTPHGAARLAKAADISHLLLTHLYPATDDAIVAAEAATVFAGTISVARDGVVVEVN</sequence>
<dbReference type="RefSeq" id="WP_046139108.1">
    <property type="nucleotide sequence ID" value="NZ_LANJ01000016.1"/>
</dbReference>
<dbReference type="CDD" id="cd16272">
    <property type="entry name" value="RNaseZ_MBL-fold"/>
    <property type="match status" value="1"/>
</dbReference>
<evidence type="ECO:0000259" key="1">
    <source>
        <dbReference type="SMART" id="SM00849"/>
    </source>
</evidence>
<organism evidence="2 3">
    <name type="scientific">Devosia epidermidihirudinis</name>
    <dbReference type="NCBI Taxonomy" id="1293439"/>
    <lineage>
        <taxon>Bacteria</taxon>
        <taxon>Pseudomonadati</taxon>
        <taxon>Pseudomonadota</taxon>
        <taxon>Alphaproteobacteria</taxon>
        <taxon>Hyphomicrobiales</taxon>
        <taxon>Devosiaceae</taxon>
        <taxon>Devosia</taxon>
    </lineage>
</organism>
<reference evidence="2 3" key="1">
    <citation type="submission" date="2015-03" db="EMBL/GenBank/DDBJ databases">
        <authorList>
            <person name="Lepp D."/>
            <person name="Hassan Y.I."/>
            <person name="Li X.-Z."/>
            <person name="Zhou T."/>
        </authorList>
    </citation>
    <scope>NUCLEOTIDE SEQUENCE [LARGE SCALE GENOMIC DNA]</scope>
    <source>
        <strain evidence="2 3">E84</strain>
    </source>
</reference>
<dbReference type="STRING" id="1293439.WH87_11070"/>
<name>A0A0F5QDQ3_9HYPH</name>
<evidence type="ECO:0000313" key="2">
    <source>
        <dbReference type="EMBL" id="KKC38134.1"/>
    </source>
</evidence>
<dbReference type="Gene3D" id="3.60.15.10">
    <property type="entry name" value="Ribonuclease Z/Hydroxyacylglutathione hydrolase-like"/>
    <property type="match status" value="1"/>
</dbReference>
<keyword evidence="3" id="KW-1185">Reference proteome</keyword>
<dbReference type="Pfam" id="PF00753">
    <property type="entry name" value="Lactamase_B"/>
    <property type="match status" value="1"/>
</dbReference>
<dbReference type="PANTHER" id="PTHR46018">
    <property type="entry name" value="ZINC PHOSPHODIESTERASE ELAC PROTEIN 1"/>
    <property type="match status" value="1"/>
</dbReference>
<comment type="caution">
    <text evidence="2">The sequence shown here is derived from an EMBL/GenBank/DDBJ whole genome shotgun (WGS) entry which is preliminary data.</text>
</comment>
<dbReference type="PATRIC" id="fig|1293439.3.peg.1804"/>
<evidence type="ECO:0000313" key="3">
    <source>
        <dbReference type="Proteomes" id="UP000033411"/>
    </source>
</evidence>
<dbReference type="Proteomes" id="UP000033411">
    <property type="component" value="Unassembled WGS sequence"/>
</dbReference>
<dbReference type="OrthoDB" id="9800940at2"/>